<evidence type="ECO:0000313" key="3">
    <source>
        <dbReference type="EMBL" id="EKX91219.1"/>
    </source>
</evidence>
<evidence type="ECO:0000259" key="2">
    <source>
        <dbReference type="Pfam" id="PF01656"/>
    </source>
</evidence>
<keyword evidence="4" id="KW-1185">Reference proteome</keyword>
<dbReference type="InterPro" id="IPR027417">
    <property type="entry name" value="P-loop_NTPase"/>
</dbReference>
<feature type="compositionally biased region" description="Low complexity" evidence="1">
    <location>
        <begin position="98"/>
        <end position="132"/>
    </location>
</feature>
<sequence length="459" mass="49703">MASASEATENSADKPDQAPRARSQRAQPKPAHDEERSRGAHAKAEPAEANSQQPTSQQPEPQQPEPVQQAPAQATPVPTESAPKQQAQPKQVPPLPQQPLSAQSEQQPQAQQPQQAQAQPQPWQAAPQQAPGQWPPSQAPQDMPSGQYLAPPAALDQTILVNPVKAAPKTGWRKFVHTLTAGHVNLGDSEKVARHQNLVDLARSPLKGDYRIAVLSLKGGVGKTTTSVMLGGIFASLRGDRVIAIDANPDLGTLAQRAALPGSPTIRDLLNAEDVSRYSNIRMYTTQAESRLEVIGSDRDPEVSEAFSEEDYRHAIDILQHHYNVILTDCGTGLMHSAMAGVLDLANTLILVTSPALDGAQSASATLDWLNHHGYGQLVSNAIVVVSSAHPGNATIDVDQLMEHFKARTRAVQLIPYDRHLSEGAIIDLERLDRKTYMAYLELAGLVAQDFSNWHRHAE</sequence>
<feature type="compositionally biased region" description="Basic and acidic residues" evidence="1">
    <location>
        <begin position="30"/>
        <end position="46"/>
    </location>
</feature>
<dbReference type="STRING" id="1035195.HMPREF9997_00822"/>
<dbReference type="PATRIC" id="fig|1035195.3.peg.736"/>
<dbReference type="HOGENOM" id="CLU_003609_4_1_11"/>
<dbReference type="eggNOG" id="COG0455">
    <property type="taxonomic scope" value="Bacteria"/>
</dbReference>
<dbReference type="InterPro" id="IPR002586">
    <property type="entry name" value="CobQ/CobB/MinD/ParA_Nub-bd_dom"/>
</dbReference>
<dbReference type="AlphaFoldDB" id="L1MJU6"/>
<dbReference type="SUPFAM" id="SSF52540">
    <property type="entry name" value="P-loop containing nucleoside triphosphate hydrolases"/>
    <property type="match status" value="1"/>
</dbReference>
<dbReference type="OrthoDB" id="3204399at2"/>
<reference evidence="3 4" key="1">
    <citation type="submission" date="2012-05" db="EMBL/GenBank/DDBJ databases">
        <authorList>
            <person name="Weinstock G."/>
            <person name="Sodergren E."/>
            <person name="Lobos E.A."/>
            <person name="Fulton L."/>
            <person name="Fulton R."/>
            <person name="Courtney L."/>
            <person name="Fronick C."/>
            <person name="O'Laughlin M."/>
            <person name="Godfrey J."/>
            <person name="Wilson R.M."/>
            <person name="Miner T."/>
            <person name="Farmer C."/>
            <person name="Delehaunty K."/>
            <person name="Cordes M."/>
            <person name="Minx P."/>
            <person name="Tomlinson C."/>
            <person name="Chen J."/>
            <person name="Wollam A."/>
            <person name="Pepin K.H."/>
            <person name="Bhonagiri V."/>
            <person name="Zhang X."/>
            <person name="Suruliraj S."/>
            <person name="Warren W."/>
            <person name="Mitreva M."/>
            <person name="Mardis E.R."/>
            <person name="Wilson R.K."/>
        </authorList>
    </citation>
    <scope>NUCLEOTIDE SEQUENCE [LARGE SCALE GENOMIC DNA]</scope>
    <source>
        <strain evidence="3 4">F0235</strain>
    </source>
</reference>
<dbReference type="PANTHER" id="PTHR43384:SF14">
    <property type="entry name" value="ESX-1 SECRETION-ASSOCIATED PROTEIN ESPI"/>
    <property type="match status" value="1"/>
</dbReference>
<dbReference type="GO" id="GO:0009898">
    <property type="term" value="C:cytoplasmic side of plasma membrane"/>
    <property type="evidence" value="ECO:0007669"/>
    <property type="project" value="TreeGrafter"/>
</dbReference>
<dbReference type="InterPro" id="IPR050625">
    <property type="entry name" value="ParA/MinD_ATPase"/>
</dbReference>
<evidence type="ECO:0000256" key="1">
    <source>
        <dbReference type="SAM" id="MobiDB-lite"/>
    </source>
</evidence>
<protein>
    <recommendedName>
        <fullName evidence="2">CobQ/CobB/MinD/ParA nucleotide binding domain-containing protein</fullName>
    </recommendedName>
</protein>
<dbReference type="Pfam" id="PF01656">
    <property type="entry name" value="CbiA"/>
    <property type="match status" value="1"/>
</dbReference>
<feature type="compositionally biased region" description="Polar residues" evidence="1">
    <location>
        <begin position="1"/>
        <end position="10"/>
    </location>
</feature>
<dbReference type="GO" id="GO:0005829">
    <property type="term" value="C:cytosol"/>
    <property type="evidence" value="ECO:0007669"/>
    <property type="project" value="TreeGrafter"/>
</dbReference>
<proteinExistence type="predicted"/>
<comment type="caution">
    <text evidence="3">The sequence shown here is derived from an EMBL/GenBank/DDBJ whole genome shotgun (WGS) entry which is preliminary data.</text>
</comment>
<dbReference type="GO" id="GO:0005524">
    <property type="term" value="F:ATP binding"/>
    <property type="evidence" value="ECO:0007669"/>
    <property type="project" value="TreeGrafter"/>
</dbReference>
<accession>L1MJU6</accession>
<dbReference type="Proteomes" id="UP000010445">
    <property type="component" value="Unassembled WGS sequence"/>
</dbReference>
<name>L1MJU6_9CORY</name>
<feature type="compositionally biased region" description="Low complexity" evidence="1">
    <location>
        <begin position="51"/>
        <end position="90"/>
    </location>
</feature>
<feature type="domain" description="CobQ/CobB/MinD/ParA nucleotide binding" evidence="2">
    <location>
        <begin position="212"/>
        <end position="423"/>
    </location>
</feature>
<feature type="region of interest" description="Disordered" evidence="1">
    <location>
        <begin position="1"/>
        <end position="149"/>
    </location>
</feature>
<dbReference type="GO" id="GO:0016887">
    <property type="term" value="F:ATP hydrolysis activity"/>
    <property type="evidence" value="ECO:0007669"/>
    <property type="project" value="TreeGrafter"/>
</dbReference>
<dbReference type="GO" id="GO:0051782">
    <property type="term" value="P:negative regulation of cell division"/>
    <property type="evidence" value="ECO:0007669"/>
    <property type="project" value="TreeGrafter"/>
</dbReference>
<gene>
    <name evidence="3" type="ORF">HMPREF9997_00822</name>
</gene>
<dbReference type="Gene3D" id="3.40.50.300">
    <property type="entry name" value="P-loop containing nucleotide triphosphate hydrolases"/>
    <property type="match status" value="1"/>
</dbReference>
<organism evidence="3 4">
    <name type="scientific">Corynebacterium durum F0235</name>
    <dbReference type="NCBI Taxonomy" id="1035195"/>
    <lineage>
        <taxon>Bacteria</taxon>
        <taxon>Bacillati</taxon>
        <taxon>Actinomycetota</taxon>
        <taxon>Actinomycetes</taxon>
        <taxon>Mycobacteriales</taxon>
        <taxon>Corynebacteriaceae</taxon>
        <taxon>Corynebacterium</taxon>
    </lineage>
</organism>
<evidence type="ECO:0000313" key="4">
    <source>
        <dbReference type="Proteomes" id="UP000010445"/>
    </source>
</evidence>
<dbReference type="EMBL" id="AMEM01000013">
    <property type="protein sequence ID" value="EKX91219.1"/>
    <property type="molecule type" value="Genomic_DNA"/>
</dbReference>
<dbReference type="PANTHER" id="PTHR43384">
    <property type="entry name" value="SEPTUM SITE-DETERMINING PROTEIN MIND HOMOLOG, CHLOROPLASTIC-RELATED"/>
    <property type="match status" value="1"/>
</dbReference>